<evidence type="ECO:0000313" key="3">
    <source>
        <dbReference type="Proteomes" id="UP000618931"/>
    </source>
</evidence>
<keyword evidence="1" id="KW-1133">Transmembrane helix</keyword>
<keyword evidence="1" id="KW-0472">Membrane</keyword>
<proteinExistence type="predicted"/>
<organism evidence="2 3">
    <name type="scientific">Hymenobacter ruricola</name>
    <dbReference type="NCBI Taxonomy" id="2791023"/>
    <lineage>
        <taxon>Bacteria</taxon>
        <taxon>Pseudomonadati</taxon>
        <taxon>Bacteroidota</taxon>
        <taxon>Cytophagia</taxon>
        <taxon>Cytophagales</taxon>
        <taxon>Hymenobacteraceae</taxon>
        <taxon>Hymenobacter</taxon>
    </lineage>
</organism>
<evidence type="ECO:0000313" key="2">
    <source>
        <dbReference type="EMBL" id="MBF9220086.1"/>
    </source>
</evidence>
<keyword evidence="1" id="KW-0812">Transmembrane</keyword>
<dbReference type="Proteomes" id="UP000618931">
    <property type="component" value="Unassembled WGS sequence"/>
</dbReference>
<reference evidence="2 3" key="1">
    <citation type="submission" date="2020-11" db="EMBL/GenBank/DDBJ databases">
        <authorList>
            <person name="Kim M.K."/>
        </authorList>
    </citation>
    <scope>NUCLEOTIDE SEQUENCE [LARGE SCALE GENOMIC DNA]</scope>
    <source>
        <strain evidence="2 3">BT662</strain>
    </source>
</reference>
<feature type="transmembrane region" description="Helical" evidence="1">
    <location>
        <begin position="39"/>
        <end position="62"/>
    </location>
</feature>
<dbReference type="RefSeq" id="WP_196291530.1">
    <property type="nucleotide sequence ID" value="NZ_JADQDM010000001.1"/>
</dbReference>
<name>A0ABS0HZX1_9BACT</name>
<dbReference type="EMBL" id="JADQDM010000001">
    <property type="protein sequence ID" value="MBF9220086.1"/>
    <property type="molecule type" value="Genomic_DNA"/>
</dbReference>
<comment type="caution">
    <text evidence="2">The sequence shown here is derived from an EMBL/GenBank/DDBJ whole genome shotgun (WGS) entry which is preliminary data.</text>
</comment>
<keyword evidence="3" id="KW-1185">Reference proteome</keyword>
<gene>
    <name evidence="2" type="ORF">I2H31_03115</name>
</gene>
<evidence type="ECO:0000256" key="1">
    <source>
        <dbReference type="SAM" id="Phobius"/>
    </source>
</evidence>
<accession>A0ABS0HZX1</accession>
<protein>
    <submittedName>
        <fullName evidence="2">Uncharacterized protein</fullName>
    </submittedName>
</protein>
<sequence length="83" mass="9261">MNNLLAVGARLVRFAFWYCTDFMVNLGNRTHTSYNEANAWVLLLLIPGVLALLVGVHLVQWFQLRRLAAARRAPVSSPGPVGR</sequence>